<name>A0A366E6D5_9HYPH</name>
<feature type="transmembrane region" description="Helical" evidence="5">
    <location>
        <begin position="164"/>
        <end position="186"/>
    </location>
</feature>
<organism evidence="6 7">
    <name type="scientific">Pseudochrobactrum asaccharolyticum</name>
    <dbReference type="NCBI Taxonomy" id="354351"/>
    <lineage>
        <taxon>Bacteria</taxon>
        <taxon>Pseudomonadati</taxon>
        <taxon>Pseudomonadota</taxon>
        <taxon>Alphaproteobacteria</taxon>
        <taxon>Hyphomicrobiales</taxon>
        <taxon>Brucellaceae</taxon>
        <taxon>Pseudochrobactrum</taxon>
    </lineage>
</organism>
<keyword evidence="2 5" id="KW-0812">Transmembrane</keyword>
<feature type="transmembrane region" description="Helical" evidence="5">
    <location>
        <begin position="142"/>
        <end position="158"/>
    </location>
</feature>
<dbReference type="InterPro" id="IPR004254">
    <property type="entry name" value="AdipoR/HlyIII-related"/>
</dbReference>
<dbReference type="RefSeq" id="WP_113943626.1">
    <property type="nucleotide sequence ID" value="NZ_JBHEEG010000002.1"/>
</dbReference>
<dbReference type="AlphaFoldDB" id="A0A366E6D5"/>
<reference evidence="6 7" key="1">
    <citation type="submission" date="2018-06" db="EMBL/GenBank/DDBJ databases">
        <title>Genomic Encyclopedia of Type Strains, Phase IV (KMG-IV): sequencing the most valuable type-strain genomes for metagenomic binning, comparative biology and taxonomic classification.</title>
        <authorList>
            <person name="Goeker M."/>
        </authorList>
    </citation>
    <scope>NUCLEOTIDE SEQUENCE [LARGE SCALE GENOMIC DNA]</scope>
    <source>
        <strain evidence="6 7">DSM 25619</strain>
    </source>
</reference>
<evidence type="ECO:0000313" key="7">
    <source>
        <dbReference type="Proteomes" id="UP000252893"/>
    </source>
</evidence>
<feature type="transmembrane region" description="Helical" evidence="5">
    <location>
        <begin position="21"/>
        <end position="47"/>
    </location>
</feature>
<sequence>MGQILQKAEASVARLYDKAELWADGIVHVVGVALAIGGAAVMLWYFAGQISPVIYISALIYVLSLVAALSISAIYNIWPVSPVKQFLRRFDHSMIYVLIAGTYTPFIMKMGEGAGWYLGLVWLIAICGIALKLTMPGRFDRLAILLYLALGWSGVLIYDQLLQFLSMPVVVLIAAGGIIYSLGVIFHVWERLRFQNAIWHGFVVAGASLHYSAVFLAVH</sequence>
<comment type="subcellular location">
    <subcellularLocation>
        <location evidence="1">Membrane</location>
        <topology evidence="1">Multi-pass membrane protein</topology>
    </subcellularLocation>
</comment>
<dbReference type="OrthoDB" id="9813689at2"/>
<feature type="transmembrane region" description="Helical" evidence="5">
    <location>
        <begin position="198"/>
        <end position="218"/>
    </location>
</feature>
<evidence type="ECO:0000256" key="3">
    <source>
        <dbReference type="ARBA" id="ARBA00022989"/>
    </source>
</evidence>
<evidence type="ECO:0000313" key="6">
    <source>
        <dbReference type="EMBL" id="RBO97645.1"/>
    </source>
</evidence>
<keyword evidence="7" id="KW-1185">Reference proteome</keyword>
<feature type="transmembrane region" description="Helical" evidence="5">
    <location>
        <begin position="53"/>
        <end position="78"/>
    </location>
</feature>
<dbReference type="Proteomes" id="UP000252893">
    <property type="component" value="Unassembled WGS sequence"/>
</dbReference>
<dbReference type="PANTHER" id="PTHR20855">
    <property type="entry name" value="ADIPOR/PROGESTIN RECEPTOR-RELATED"/>
    <property type="match status" value="1"/>
</dbReference>
<gene>
    <name evidence="6" type="ORF">DFR47_102432</name>
</gene>
<evidence type="ECO:0000256" key="2">
    <source>
        <dbReference type="ARBA" id="ARBA00022692"/>
    </source>
</evidence>
<proteinExistence type="predicted"/>
<dbReference type="Pfam" id="PF03006">
    <property type="entry name" value="HlyIII"/>
    <property type="match status" value="1"/>
</dbReference>
<evidence type="ECO:0000256" key="5">
    <source>
        <dbReference type="SAM" id="Phobius"/>
    </source>
</evidence>
<feature type="transmembrane region" description="Helical" evidence="5">
    <location>
        <begin position="114"/>
        <end position="135"/>
    </location>
</feature>
<dbReference type="EMBL" id="QNRH01000002">
    <property type="protein sequence ID" value="RBO97645.1"/>
    <property type="molecule type" value="Genomic_DNA"/>
</dbReference>
<accession>A0A366E6D5</accession>
<protein>
    <submittedName>
        <fullName evidence="6">Hemolysin III</fullName>
    </submittedName>
</protein>
<evidence type="ECO:0000256" key="4">
    <source>
        <dbReference type="ARBA" id="ARBA00023136"/>
    </source>
</evidence>
<comment type="caution">
    <text evidence="6">The sequence shown here is derived from an EMBL/GenBank/DDBJ whole genome shotgun (WGS) entry which is preliminary data.</text>
</comment>
<evidence type="ECO:0000256" key="1">
    <source>
        <dbReference type="ARBA" id="ARBA00004141"/>
    </source>
</evidence>
<keyword evidence="3 5" id="KW-1133">Transmembrane helix</keyword>
<dbReference type="GO" id="GO:0016020">
    <property type="term" value="C:membrane"/>
    <property type="evidence" value="ECO:0007669"/>
    <property type="project" value="UniProtKB-SubCell"/>
</dbReference>
<dbReference type="PANTHER" id="PTHR20855:SF3">
    <property type="entry name" value="LD03007P"/>
    <property type="match status" value="1"/>
</dbReference>
<keyword evidence="4 5" id="KW-0472">Membrane</keyword>